<organism evidence="2 3">
    <name type="scientific">Ajellomyces capsulatus (strain H143)</name>
    <name type="common">Darling's disease fungus</name>
    <name type="synonym">Histoplasma capsulatum</name>
    <dbReference type="NCBI Taxonomy" id="544712"/>
    <lineage>
        <taxon>Eukaryota</taxon>
        <taxon>Fungi</taxon>
        <taxon>Dikarya</taxon>
        <taxon>Ascomycota</taxon>
        <taxon>Pezizomycotina</taxon>
        <taxon>Eurotiomycetes</taxon>
        <taxon>Eurotiomycetidae</taxon>
        <taxon>Onygenales</taxon>
        <taxon>Ajellomycetaceae</taxon>
        <taxon>Histoplasma</taxon>
    </lineage>
</organism>
<evidence type="ECO:0000313" key="3">
    <source>
        <dbReference type="Proteomes" id="UP000002624"/>
    </source>
</evidence>
<name>C6HQC0_AJECH</name>
<sequence length="115" mass="12123">MDAIFGDGATAVTPATPAERDALMGIGSPVPSLDIRRSPDSYPSAEHSIPGLDINPPESSNNNNKFDQPDTGTVERSNPREGIGAWLASVVGRGRNSSKKGDQGRYSRLGQDDEG</sequence>
<protein>
    <submittedName>
        <fullName evidence="2">MFS monosaccharide transporter</fullName>
    </submittedName>
</protein>
<evidence type="ECO:0000313" key="2">
    <source>
        <dbReference type="EMBL" id="EER37731.1"/>
    </source>
</evidence>
<gene>
    <name evidence="2" type="ORF">HCDG_08401</name>
</gene>
<reference evidence="3" key="1">
    <citation type="submission" date="2009-05" db="EMBL/GenBank/DDBJ databases">
        <title>The genome sequence of Ajellomyces capsulatus strain H143.</title>
        <authorList>
            <person name="Champion M."/>
            <person name="Cuomo C.A."/>
            <person name="Ma L.-J."/>
            <person name="Henn M.R."/>
            <person name="Sil A."/>
            <person name="Goldman B."/>
            <person name="Young S.K."/>
            <person name="Kodira C.D."/>
            <person name="Zeng Q."/>
            <person name="Koehrsen M."/>
            <person name="Alvarado L."/>
            <person name="Berlin A.M."/>
            <person name="Borenstein D."/>
            <person name="Chen Z."/>
            <person name="Engels R."/>
            <person name="Freedman E."/>
            <person name="Gellesch M."/>
            <person name="Goldberg J."/>
            <person name="Griggs A."/>
            <person name="Gujja S."/>
            <person name="Heiman D.I."/>
            <person name="Hepburn T.A."/>
            <person name="Howarth C."/>
            <person name="Jen D."/>
            <person name="Larson L."/>
            <person name="Lewis B."/>
            <person name="Mehta T."/>
            <person name="Park D."/>
            <person name="Pearson M."/>
            <person name="Roberts A."/>
            <person name="Saif S."/>
            <person name="Shea T.D."/>
            <person name="Shenoy N."/>
            <person name="Sisk P."/>
            <person name="Stolte C."/>
            <person name="Sykes S."/>
            <person name="Walk T."/>
            <person name="White J."/>
            <person name="Yandava C."/>
            <person name="Klein B."/>
            <person name="McEwen J.G."/>
            <person name="Puccia R."/>
            <person name="Goldman G.H."/>
            <person name="Felipe M.S."/>
            <person name="Nino-Vega G."/>
            <person name="San-Blas G."/>
            <person name="Taylor J.W."/>
            <person name="Mendoza L."/>
            <person name="Galagan J.E."/>
            <person name="Nusbaum C."/>
            <person name="Birren B.W."/>
        </authorList>
    </citation>
    <scope>NUCLEOTIDE SEQUENCE [LARGE SCALE GENOMIC DNA]</scope>
    <source>
        <strain evidence="3">H143</strain>
    </source>
</reference>
<dbReference type="AlphaFoldDB" id="C6HQC0"/>
<feature type="region of interest" description="Disordered" evidence="1">
    <location>
        <begin position="1"/>
        <end position="115"/>
    </location>
</feature>
<feature type="compositionally biased region" description="Polar residues" evidence="1">
    <location>
        <begin position="57"/>
        <end position="76"/>
    </location>
</feature>
<dbReference type="VEuPathDB" id="FungiDB:HCDG_08401"/>
<dbReference type="Proteomes" id="UP000002624">
    <property type="component" value="Unassembled WGS sequence"/>
</dbReference>
<dbReference type="EMBL" id="GG692434">
    <property type="protein sequence ID" value="EER37731.1"/>
    <property type="molecule type" value="Genomic_DNA"/>
</dbReference>
<evidence type="ECO:0000256" key="1">
    <source>
        <dbReference type="SAM" id="MobiDB-lite"/>
    </source>
</evidence>
<dbReference type="HOGENOM" id="CLU_2108361_0_0_1"/>
<proteinExistence type="predicted"/>
<accession>C6HQC0</accession>
<dbReference type="STRING" id="544712.C6HQC0"/>